<organism evidence="15 16">
    <name type="scientific">Dipteronia dyeriana</name>
    <dbReference type="NCBI Taxonomy" id="168575"/>
    <lineage>
        <taxon>Eukaryota</taxon>
        <taxon>Viridiplantae</taxon>
        <taxon>Streptophyta</taxon>
        <taxon>Embryophyta</taxon>
        <taxon>Tracheophyta</taxon>
        <taxon>Spermatophyta</taxon>
        <taxon>Magnoliopsida</taxon>
        <taxon>eudicotyledons</taxon>
        <taxon>Gunneridae</taxon>
        <taxon>Pentapetalae</taxon>
        <taxon>rosids</taxon>
        <taxon>malvids</taxon>
        <taxon>Sapindales</taxon>
        <taxon>Sapindaceae</taxon>
        <taxon>Hippocastanoideae</taxon>
        <taxon>Acereae</taxon>
        <taxon>Dipteronia</taxon>
    </lineage>
</organism>
<evidence type="ECO:0000256" key="2">
    <source>
        <dbReference type="ARBA" id="ARBA00012513"/>
    </source>
</evidence>
<dbReference type="PANTHER" id="PTHR48006">
    <property type="entry name" value="LEUCINE-RICH REPEAT-CONTAINING PROTEIN DDB_G0281931-RELATED"/>
    <property type="match status" value="1"/>
</dbReference>
<accession>A0AAD9TUM8</accession>
<evidence type="ECO:0000256" key="10">
    <source>
        <dbReference type="ARBA" id="ARBA00023170"/>
    </source>
</evidence>
<comment type="catalytic activity">
    <reaction evidence="13">
        <text>L-seryl-[protein] + ATP = O-phospho-L-seryl-[protein] + ADP + H(+)</text>
        <dbReference type="Rhea" id="RHEA:17989"/>
        <dbReference type="Rhea" id="RHEA-COMP:9863"/>
        <dbReference type="Rhea" id="RHEA-COMP:11604"/>
        <dbReference type="ChEBI" id="CHEBI:15378"/>
        <dbReference type="ChEBI" id="CHEBI:29999"/>
        <dbReference type="ChEBI" id="CHEBI:30616"/>
        <dbReference type="ChEBI" id="CHEBI:83421"/>
        <dbReference type="ChEBI" id="CHEBI:456216"/>
        <dbReference type="EC" id="2.7.11.1"/>
    </reaction>
</comment>
<evidence type="ECO:0000256" key="9">
    <source>
        <dbReference type="ARBA" id="ARBA00022840"/>
    </source>
</evidence>
<dbReference type="SMART" id="SM00220">
    <property type="entry name" value="S_TKc"/>
    <property type="match status" value="1"/>
</dbReference>
<evidence type="ECO:0000256" key="8">
    <source>
        <dbReference type="ARBA" id="ARBA00022777"/>
    </source>
</evidence>
<keyword evidence="3" id="KW-0723">Serine/threonine-protein kinase</keyword>
<dbReference type="Pfam" id="PF11721">
    <property type="entry name" value="Malectin"/>
    <property type="match status" value="1"/>
</dbReference>
<keyword evidence="10" id="KW-0675">Receptor</keyword>
<evidence type="ECO:0000313" key="15">
    <source>
        <dbReference type="EMBL" id="KAK2642590.1"/>
    </source>
</evidence>
<dbReference type="PROSITE" id="PS50011">
    <property type="entry name" value="PROTEIN_KINASE_DOM"/>
    <property type="match status" value="1"/>
</dbReference>
<evidence type="ECO:0000259" key="14">
    <source>
        <dbReference type="PROSITE" id="PS50011"/>
    </source>
</evidence>
<dbReference type="PROSITE" id="PS00108">
    <property type="entry name" value="PROTEIN_KINASE_ST"/>
    <property type="match status" value="1"/>
</dbReference>
<dbReference type="InterPro" id="IPR000719">
    <property type="entry name" value="Prot_kinase_dom"/>
</dbReference>
<dbReference type="InterPro" id="IPR021720">
    <property type="entry name" value="Malectin_dom"/>
</dbReference>
<reference evidence="15" key="1">
    <citation type="journal article" date="2023" name="Plant J.">
        <title>Genome sequences and population genomics provide insights into the demographic history, inbreeding, and mutation load of two 'living fossil' tree species of Dipteronia.</title>
        <authorList>
            <person name="Feng Y."/>
            <person name="Comes H.P."/>
            <person name="Chen J."/>
            <person name="Zhu S."/>
            <person name="Lu R."/>
            <person name="Zhang X."/>
            <person name="Li P."/>
            <person name="Qiu J."/>
            <person name="Olsen K.M."/>
            <person name="Qiu Y."/>
        </authorList>
    </citation>
    <scope>NUCLEOTIDE SEQUENCE</scope>
    <source>
        <strain evidence="15">KIB01</strain>
    </source>
</reference>
<protein>
    <recommendedName>
        <fullName evidence="2">non-specific serine/threonine protein kinase</fullName>
        <ecNumber evidence="2">2.7.11.1</ecNumber>
    </recommendedName>
</protein>
<dbReference type="GO" id="GO:0016020">
    <property type="term" value="C:membrane"/>
    <property type="evidence" value="ECO:0007669"/>
    <property type="project" value="UniProtKB-SubCell"/>
</dbReference>
<dbReference type="Pfam" id="PF00069">
    <property type="entry name" value="Pkinase"/>
    <property type="match status" value="1"/>
</dbReference>
<evidence type="ECO:0000256" key="13">
    <source>
        <dbReference type="ARBA" id="ARBA00048679"/>
    </source>
</evidence>
<dbReference type="InterPro" id="IPR008271">
    <property type="entry name" value="Ser/Thr_kinase_AS"/>
</dbReference>
<proteinExistence type="predicted"/>
<evidence type="ECO:0000256" key="12">
    <source>
        <dbReference type="ARBA" id="ARBA00047899"/>
    </source>
</evidence>
<dbReference type="InterPro" id="IPR051824">
    <property type="entry name" value="LRR_Rcpt-Like_S/T_Kinase"/>
</dbReference>
<gene>
    <name evidence="15" type="ORF">Ddye_024353</name>
</gene>
<keyword evidence="11" id="KW-0325">Glycoprotein</keyword>
<evidence type="ECO:0000256" key="4">
    <source>
        <dbReference type="ARBA" id="ARBA00022553"/>
    </source>
</evidence>
<keyword evidence="8" id="KW-0418">Kinase</keyword>
<dbReference type="Proteomes" id="UP001280121">
    <property type="component" value="Unassembled WGS sequence"/>
</dbReference>
<keyword evidence="6" id="KW-0732">Signal</keyword>
<dbReference type="GO" id="GO:0005524">
    <property type="term" value="F:ATP binding"/>
    <property type="evidence" value="ECO:0007669"/>
    <property type="project" value="UniProtKB-KW"/>
</dbReference>
<dbReference type="PANTHER" id="PTHR48006:SF56">
    <property type="entry name" value="PROTEIN KINASE DOMAIN-CONTAINING PROTEIN"/>
    <property type="match status" value="1"/>
</dbReference>
<dbReference type="Gene3D" id="3.30.200.20">
    <property type="entry name" value="Phosphorylase Kinase, domain 1"/>
    <property type="match status" value="1"/>
</dbReference>
<comment type="subcellular location">
    <subcellularLocation>
        <location evidence="1">Membrane</location>
        <topology evidence="1">Single-pass type I membrane protein</topology>
    </subcellularLocation>
</comment>
<feature type="domain" description="Protein kinase" evidence="14">
    <location>
        <begin position="187"/>
        <end position="489"/>
    </location>
</feature>
<dbReference type="AlphaFoldDB" id="A0AAD9TUM8"/>
<evidence type="ECO:0000313" key="16">
    <source>
        <dbReference type="Proteomes" id="UP001280121"/>
    </source>
</evidence>
<sequence>MIFLVLKRGVGMGPVRKKICSIERHGMIMRHSKDVALDLNQDLGKENKVPEVKKASWNLKEEIAKVINAGVVLGFDVNGRENDMVEEIVRRIETGTFDWQSFYINCGGQNVKVNGSTFEGDAGISGGTATYHLHNGNNRLQMCDWIGMFQDFNIEAEASVILMPVSKVYNATVTNNILEICFHWAGKGTTAIPIKGAYGPLVSAISGESQIMHYSLGFGYLLLESGHTTAEPRAENKHGLLSDGTIIAVKRLSSKSKQENREFFNEIGMISCLQHPNLVKFYGCCIEEDQLLLVYEYIENNSLARALFGHEQSQLKLDWPTSHRICLGIAKGLAFLHEESRFKIVHRDIKPTNVLLDRDLNRKISYFGLAELDEEEKTHISTRISGTKGYMAPEYALWGLTHKADVYGFGVVTFEIASGKNNTGYLPDDDCSCFLEWVIHLFIYLNLSFRLIDDAPALLLDYMKGLDRKNTKENGQINPTSPGDGVGMT</sequence>
<keyword evidence="7" id="KW-0547">Nucleotide-binding</keyword>
<dbReference type="InterPro" id="IPR011009">
    <property type="entry name" value="Kinase-like_dom_sf"/>
</dbReference>
<dbReference type="SUPFAM" id="SSF56112">
    <property type="entry name" value="Protein kinase-like (PK-like)"/>
    <property type="match status" value="1"/>
</dbReference>
<keyword evidence="16" id="KW-1185">Reference proteome</keyword>
<keyword evidence="4" id="KW-0597">Phosphoprotein</keyword>
<dbReference type="EC" id="2.7.11.1" evidence="2"/>
<evidence type="ECO:0000256" key="6">
    <source>
        <dbReference type="ARBA" id="ARBA00022729"/>
    </source>
</evidence>
<name>A0AAD9TUM8_9ROSI</name>
<comment type="caution">
    <text evidence="15">The sequence shown here is derived from an EMBL/GenBank/DDBJ whole genome shotgun (WGS) entry which is preliminary data.</text>
</comment>
<dbReference type="FunFam" id="1.10.510.10:FF:001023">
    <property type="entry name" value="Os07g0541700 protein"/>
    <property type="match status" value="1"/>
</dbReference>
<keyword evidence="9" id="KW-0067">ATP-binding</keyword>
<dbReference type="GO" id="GO:0004674">
    <property type="term" value="F:protein serine/threonine kinase activity"/>
    <property type="evidence" value="ECO:0007669"/>
    <property type="project" value="UniProtKB-KW"/>
</dbReference>
<keyword evidence="5" id="KW-0808">Transferase</keyword>
<dbReference type="Gene3D" id="1.10.510.10">
    <property type="entry name" value="Transferase(Phosphotransferase) domain 1"/>
    <property type="match status" value="1"/>
</dbReference>
<evidence type="ECO:0000256" key="1">
    <source>
        <dbReference type="ARBA" id="ARBA00004479"/>
    </source>
</evidence>
<evidence type="ECO:0000256" key="7">
    <source>
        <dbReference type="ARBA" id="ARBA00022741"/>
    </source>
</evidence>
<evidence type="ECO:0000256" key="3">
    <source>
        <dbReference type="ARBA" id="ARBA00022527"/>
    </source>
</evidence>
<comment type="catalytic activity">
    <reaction evidence="12">
        <text>L-threonyl-[protein] + ATP = O-phospho-L-threonyl-[protein] + ADP + H(+)</text>
        <dbReference type="Rhea" id="RHEA:46608"/>
        <dbReference type="Rhea" id="RHEA-COMP:11060"/>
        <dbReference type="Rhea" id="RHEA-COMP:11605"/>
        <dbReference type="ChEBI" id="CHEBI:15378"/>
        <dbReference type="ChEBI" id="CHEBI:30013"/>
        <dbReference type="ChEBI" id="CHEBI:30616"/>
        <dbReference type="ChEBI" id="CHEBI:61977"/>
        <dbReference type="ChEBI" id="CHEBI:456216"/>
        <dbReference type="EC" id="2.7.11.1"/>
    </reaction>
</comment>
<evidence type="ECO:0000256" key="11">
    <source>
        <dbReference type="ARBA" id="ARBA00023180"/>
    </source>
</evidence>
<evidence type="ECO:0000256" key="5">
    <source>
        <dbReference type="ARBA" id="ARBA00022679"/>
    </source>
</evidence>
<dbReference type="EMBL" id="JANJYI010000007">
    <property type="protein sequence ID" value="KAK2642590.1"/>
    <property type="molecule type" value="Genomic_DNA"/>
</dbReference>